<evidence type="ECO:0000313" key="1">
    <source>
        <dbReference type="EMBL" id="VGM09296.1"/>
    </source>
</evidence>
<name>A0A486TZV3_KLEPN</name>
<dbReference type="AlphaFoldDB" id="A0A486TZV3"/>
<organism evidence="2">
    <name type="scientific">Klebsiella pneumoniae</name>
    <dbReference type="NCBI Taxonomy" id="573"/>
    <lineage>
        <taxon>Bacteria</taxon>
        <taxon>Pseudomonadati</taxon>
        <taxon>Pseudomonadota</taxon>
        <taxon>Gammaproteobacteria</taxon>
        <taxon>Enterobacterales</taxon>
        <taxon>Enterobacteriaceae</taxon>
        <taxon>Klebsiella/Raoultella group</taxon>
        <taxon>Klebsiella</taxon>
        <taxon>Klebsiella pneumoniae complex</taxon>
    </lineage>
</organism>
<sequence>MLPRVDRGNQHRVGKRICRALQQRCFGLVMARRLPAFDPGVRVNAGRFTYANVVIQRCAGELIAQRRQQLFFIANPHL</sequence>
<gene>
    <name evidence="2" type="ORF">SAMEA4873555_05199</name>
    <name evidence="1" type="ORF">SAMEA4873650_05054</name>
</gene>
<accession>A0A486TZV3</accession>
<dbReference type="EMBL" id="CAAHCY010000097">
    <property type="protein sequence ID" value="VGM31275.1"/>
    <property type="molecule type" value="Genomic_DNA"/>
</dbReference>
<proteinExistence type="predicted"/>
<reference evidence="2" key="1">
    <citation type="submission" date="2019-03" db="EMBL/GenBank/DDBJ databases">
        <authorList>
            <consortium name="Pathogen Informatics"/>
        </authorList>
    </citation>
    <scope>NUCLEOTIDE SEQUENCE</scope>
    <source>
        <strain evidence="2">5012STDY7626354</strain>
        <strain evidence="1">5012STDY7626448</strain>
    </source>
</reference>
<evidence type="ECO:0000313" key="2">
    <source>
        <dbReference type="EMBL" id="VGM31275.1"/>
    </source>
</evidence>
<dbReference type="EMBL" id="CAAHCU010000165">
    <property type="protein sequence ID" value="VGM09296.1"/>
    <property type="molecule type" value="Genomic_DNA"/>
</dbReference>
<protein>
    <submittedName>
        <fullName evidence="2">Uncharacterized protein</fullName>
    </submittedName>
</protein>